<evidence type="ECO:0000256" key="3">
    <source>
        <dbReference type="ARBA" id="ARBA00022729"/>
    </source>
</evidence>
<dbReference type="Pfam" id="PF13531">
    <property type="entry name" value="SBP_bac_11"/>
    <property type="match status" value="1"/>
</dbReference>
<evidence type="ECO:0000256" key="4">
    <source>
        <dbReference type="SAM" id="SignalP"/>
    </source>
</evidence>
<dbReference type="InterPro" id="IPR050682">
    <property type="entry name" value="ModA/WtpA"/>
</dbReference>
<name>E5Y593_BILW3</name>
<dbReference type="SUPFAM" id="SSF53850">
    <property type="entry name" value="Periplasmic binding protein-like II"/>
    <property type="match status" value="1"/>
</dbReference>
<dbReference type="GO" id="GO:0015689">
    <property type="term" value="P:molybdate ion transport"/>
    <property type="evidence" value="ECO:0007669"/>
    <property type="project" value="InterPro"/>
</dbReference>
<reference evidence="5 6" key="1">
    <citation type="submission" date="2010-10" db="EMBL/GenBank/DDBJ databases">
        <authorList>
            <consortium name="The Broad Institute Genome Sequencing Platform"/>
            <person name="Ward D."/>
            <person name="Earl A."/>
            <person name="Feldgarden M."/>
            <person name="Young S.K."/>
            <person name="Gargeya S."/>
            <person name="Zeng Q."/>
            <person name="Alvarado L."/>
            <person name="Berlin A."/>
            <person name="Bochicchio J."/>
            <person name="Chapman S.B."/>
            <person name="Chen Z."/>
            <person name="Freedman E."/>
            <person name="Gellesch M."/>
            <person name="Goldberg J."/>
            <person name="Griggs A."/>
            <person name="Gujja S."/>
            <person name="Heilman E."/>
            <person name="Heiman D."/>
            <person name="Howarth C."/>
            <person name="Mehta T."/>
            <person name="Neiman D."/>
            <person name="Pearson M."/>
            <person name="Roberts A."/>
            <person name="Saif S."/>
            <person name="Shea T."/>
            <person name="Shenoy N."/>
            <person name="Sisk P."/>
            <person name="Stolte C."/>
            <person name="Sykes S."/>
            <person name="White J."/>
            <person name="Yandava C."/>
            <person name="Allen-Vercoe E."/>
            <person name="Sibley C."/>
            <person name="Ambrose C.E."/>
            <person name="Strauss J."/>
            <person name="Daigneault M."/>
            <person name="Haas B."/>
            <person name="Nusbaum C."/>
            <person name="Birren B."/>
        </authorList>
    </citation>
    <scope>NUCLEOTIDE SEQUENCE [LARGE SCALE GENOMIC DNA]</scope>
    <source>
        <strain evidence="5 6">3_1_6</strain>
    </source>
</reference>
<keyword evidence="2" id="KW-0479">Metal-binding</keyword>
<organism evidence="5 6">
    <name type="scientific">Bilophila wadsworthia (strain 3_1_6)</name>
    <dbReference type="NCBI Taxonomy" id="563192"/>
    <lineage>
        <taxon>Bacteria</taxon>
        <taxon>Pseudomonadati</taxon>
        <taxon>Thermodesulfobacteriota</taxon>
        <taxon>Desulfovibrionia</taxon>
        <taxon>Desulfovibrionales</taxon>
        <taxon>Desulfovibrionaceae</taxon>
        <taxon>Bilophila</taxon>
    </lineage>
</organism>
<dbReference type="RefSeq" id="WP_005026466.1">
    <property type="nucleotide sequence ID" value="NZ_KE150238.1"/>
</dbReference>
<dbReference type="PANTHER" id="PTHR30632">
    <property type="entry name" value="MOLYBDATE-BINDING PERIPLASMIC PROTEIN"/>
    <property type="match status" value="1"/>
</dbReference>
<keyword evidence="6" id="KW-1185">Reference proteome</keyword>
<dbReference type="HOGENOM" id="CLU_065520_1_0_7"/>
<proteinExistence type="inferred from homology"/>
<dbReference type="GO" id="GO:0030973">
    <property type="term" value="F:molybdate ion binding"/>
    <property type="evidence" value="ECO:0007669"/>
    <property type="project" value="TreeGrafter"/>
</dbReference>
<protein>
    <submittedName>
        <fullName evidence="5">Molybdate ABC transporter, periplasmic molybdate-binding protein</fullName>
    </submittedName>
</protein>
<evidence type="ECO:0000313" key="6">
    <source>
        <dbReference type="Proteomes" id="UP000006034"/>
    </source>
</evidence>
<dbReference type="NCBIfam" id="TIGR01256">
    <property type="entry name" value="modA"/>
    <property type="match status" value="1"/>
</dbReference>
<dbReference type="eggNOG" id="COG0725">
    <property type="taxonomic scope" value="Bacteria"/>
</dbReference>
<evidence type="ECO:0000256" key="2">
    <source>
        <dbReference type="ARBA" id="ARBA00022723"/>
    </source>
</evidence>
<feature type="chain" id="PRO_5003200960" evidence="4">
    <location>
        <begin position="21"/>
        <end position="240"/>
    </location>
</feature>
<dbReference type="Proteomes" id="UP000006034">
    <property type="component" value="Unassembled WGS sequence"/>
</dbReference>
<comment type="similarity">
    <text evidence="1">Belongs to the bacterial solute-binding protein ModA family.</text>
</comment>
<dbReference type="Gene3D" id="3.40.190.10">
    <property type="entry name" value="Periplasmic binding protein-like II"/>
    <property type="match status" value="2"/>
</dbReference>
<dbReference type="EMBL" id="ADCP02000001">
    <property type="protein sequence ID" value="EFV44860.1"/>
    <property type="molecule type" value="Genomic_DNA"/>
</dbReference>
<evidence type="ECO:0000313" key="5">
    <source>
        <dbReference type="EMBL" id="EFV44860.1"/>
    </source>
</evidence>
<accession>E5Y593</accession>
<dbReference type="InterPro" id="IPR005950">
    <property type="entry name" value="ModA"/>
</dbReference>
<reference evidence="5 6" key="2">
    <citation type="submission" date="2013-04" db="EMBL/GenBank/DDBJ databases">
        <title>The Genome Sequence of Bilophila wadsworthia 3_1_6.</title>
        <authorList>
            <consortium name="The Broad Institute Genomics Platform"/>
            <person name="Earl A."/>
            <person name="Ward D."/>
            <person name="Feldgarden M."/>
            <person name="Gevers D."/>
            <person name="Sibley C."/>
            <person name="Strauss J."/>
            <person name="Allen-Vercoe E."/>
            <person name="Walker B."/>
            <person name="Young S."/>
            <person name="Zeng Q."/>
            <person name="Gargeya S."/>
            <person name="Fitzgerald M."/>
            <person name="Haas B."/>
            <person name="Abouelleil A."/>
            <person name="Allen A.W."/>
            <person name="Alvarado L."/>
            <person name="Arachchi H.M."/>
            <person name="Berlin A.M."/>
            <person name="Chapman S.B."/>
            <person name="Gainer-Dewar J."/>
            <person name="Goldberg J."/>
            <person name="Griggs A."/>
            <person name="Gujja S."/>
            <person name="Hansen M."/>
            <person name="Howarth C."/>
            <person name="Imamovic A."/>
            <person name="Ireland A."/>
            <person name="Larimer J."/>
            <person name="McCowan C."/>
            <person name="Murphy C."/>
            <person name="Pearson M."/>
            <person name="Poon T.W."/>
            <person name="Priest M."/>
            <person name="Roberts A."/>
            <person name="Saif S."/>
            <person name="Shea T."/>
            <person name="Sisk P."/>
            <person name="Sykes S."/>
            <person name="Wortman J."/>
            <person name="Nusbaum C."/>
            <person name="Birren B."/>
        </authorList>
    </citation>
    <scope>NUCLEOTIDE SEQUENCE [LARGE SCALE GENOMIC DNA]</scope>
    <source>
        <strain evidence="5 6">3_1_6</strain>
    </source>
</reference>
<keyword evidence="3 4" id="KW-0732">Signal</keyword>
<dbReference type="GO" id="GO:0046872">
    <property type="term" value="F:metal ion binding"/>
    <property type="evidence" value="ECO:0007669"/>
    <property type="project" value="UniProtKB-KW"/>
</dbReference>
<feature type="signal peptide" evidence="4">
    <location>
        <begin position="1"/>
        <end position="20"/>
    </location>
</feature>
<dbReference type="GeneID" id="78086484"/>
<comment type="caution">
    <text evidence="5">The sequence shown here is derived from an EMBL/GenBank/DDBJ whole genome shotgun (WGS) entry which is preliminary data.</text>
</comment>
<gene>
    <name evidence="5" type="ORF">HMPREF0179_01356</name>
</gene>
<dbReference type="AlphaFoldDB" id="E5Y593"/>
<evidence type="ECO:0000256" key="1">
    <source>
        <dbReference type="ARBA" id="ARBA00009175"/>
    </source>
</evidence>
<dbReference type="STRING" id="563192.HMPREF0179_01356"/>
<dbReference type="PANTHER" id="PTHR30632:SF0">
    <property type="entry name" value="SULFATE-BINDING PROTEIN"/>
    <property type="match status" value="1"/>
</dbReference>
<dbReference type="OrthoDB" id="9785015at2"/>
<sequence>MKRWILALVMLGLSVVPALAETAVTTGMGYKKMLSELCALYKQESGKQLTEVYSGTIGQSLAQYKAGSGVSVFVSDRQTLEDSDVSFASFQPLGTAVLVLAWKKGLNVESPQDLQNPKIQSIGYPDKKGAIYGKAAERFLTQSGLRGPLKDKLRMFSTVPQVFSYLTTGELDAGFVNTAVVKAQGKSIGGSMDIQSGYDPIEMVAAVVKGAEKDPEVEAFLTFLQSDKARSVYAKHGLRP</sequence>